<dbReference type="GO" id="GO:0007165">
    <property type="term" value="P:signal transduction"/>
    <property type="evidence" value="ECO:0007669"/>
    <property type="project" value="UniProtKB-KW"/>
</dbReference>
<evidence type="ECO:0000256" key="2">
    <source>
        <dbReference type="ARBA" id="ARBA00022475"/>
    </source>
</evidence>
<keyword evidence="4 10" id="KW-0812">Transmembrane</keyword>
<keyword evidence="9 10" id="KW-0807">Transducer</keyword>
<dbReference type="InterPro" id="IPR004117">
    <property type="entry name" value="7tm6_olfct_rcpt"/>
</dbReference>
<protein>
    <recommendedName>
        <fullName evidence="10">Odorant receptor</fullName>
    </recommendedName>
</protein>
<evidence type="ECO:0000256" key="3">
    <source>
        <dbReference type="ARBA" id="ARBA00022606"/>
    </source>
</evidence>
<organism evidence="11 12">
    <name type="scientific">Lasius platythorax</name>
    <dbReference type="NCBI Taxonomy" id="488582"/>
    <lineage>
        <taxon>Eukaryota</taxon>
        <taxon>Metazoa</taxon>
        <taxon>Ecdysozoa</taxon>
        <taxon>Arthropoda</taxon>
        <taxon>Hexapoda</taxon>
        <taxon>Insecta</taxon>
        <taxon>Pterygota</taxon>
        <taxon>Neoptera</taxon>
        <taxon>Endopterygota</taxon>
        <taxon>Hymenoptera</taxon>
        <taxon>Apocrita</taxon>
        <taxon>Aculeata</taxon>
        <taxon>Formicoidea</taxon>
        <taxon>Formicidae</taxon>
        <taxon>Formicinae</taxon>
        <taxon>Lasius</taxon>
        <taxon>Lasius</taxon>
    </lineage>
</organism>
<evidence type="ECO:0000256" key="7">
    <source>
        <dbReference type="ARBA" id="ARBA00023136"/>
    </source>
</evidence>
<feature type="transmembrane region" description="Helical" evidence="10">
    <location>
        <begin position="273"/>
        <end position="293"/>
    </location>
</feature>
<evidence type="ECO:0000256" key="9">
    <source>
        <dbReference type="ARBA" id="ARBA00023224"/>
    </source>
</evidence>
<reference evidence="11" key="1">
    <citation type="submission" date="2024-04" db="EMBL/GenBank/DDBJ databases">
        <authorList>
            <consortium name="Molecular Ecology Group"/>
        </authorList>
    </citation>
    <scope>NUCLEOTIDE SEQUENCE</scope>
</reference>
<feature type="transmembrane region" description="Helical" evidence="10">
    <location>
        <begin position="35"/>
        <end position="57"/>
    </location>
</feature>
<gene>
    <name evidence="11" type="ORF">LPLAT_LOCUS13227</name>
</gene>
<comment type="subcellular location">
    <subcellularLocation>
        <location evidence="1 10">Cell membrane</location>
        <topology evidence="1 10">Multi-pass membrane protein</topology>
    </subcellularLocation>
</comment>
<name>A0AAV2P6F9_9HYME</name>
<feature type="transmembrane region" description="Helical" evidence="10">
    <location>
        <begin position="182"/>
        <end position="200"/>
    </location>
</feature>
<dbReference type="EMBL" id="OZ034831">
    <property type="protein sequence ID" value="CAL1688097.1"/>
    <property type="molecule type" value="Genomic_DNA"/>
</dbReference>
<comment type="caution">
    <text evidence="10">Lacks conserved residue(s) required for the propagation of feature annotation.</text>
</comment>
<evidence type="ECO:0000313" key="11">
    <source>
        <dbReference type="EMBL" id="CAL1688097.1"/>
    </source>
</evidence>
<feature type="transmembrane region" description="Helical" evidence="10">
    <location>
        <begin position="69"/>
        <end position="89"/>
    </location>
</feature>
<keyword evidence="3 10" id="KW-0716">Sensory transduction</keyword>
<dbReference type="GO" id="GO:0005886">
    <property type="term" value="C:plasma membrane"/>
    <property type="evidence" value="ECO:0007669"/>
    <property type="project" value="UniProtKB-SubCell"/>
</dbReference>
<feature type="transmembrane region" description="Helical" evidence="10">
    <location>
        <begin position="126"/>
        <end position="143"/>
    </location>
</feature>
<evidence type="ECO:0000256" key="10">
    <source>
        <dbReference type="RuleBase" id="RU351113"/>
    </source>
</evidence>
<evidence type="ECO:0000313" key="12">
    <source>
        <dbReference type="Proteomes" id="UP001497644"/>
    </source>
</evidence>
<proteinExistence type="inferred from homology"/>
<dbReference type="PANTHER" id="PTHR21137:SF35">
    <property type="entry name" value="ODORANT RECEPTOR 19A-RELATED"/>
    <property type="match status" value="1"/>
</dbReference>
<evidence type="ECO:0000256" key="8">
    <source>
        <dbReference type="ARBA" id="ARBA00023170"/>
    </source>
</evidence>
<keyword evidence="12" id="KW-1185">Reference proteome</keyword>
<keyword evidence="2" id="KW-1003">Cell membrane</keyword>
<dbReference type="AlphaFoldDB" id="A0AAV2P6F9"/>
<dbReference type="PANTHER" id="PTHR21137">
    <property type="entry name" value="ODORANT RECEPTOR"/>
    <property type="match status" value="1"/>
</dbReference>
<keyword evidence="6 10" id="KW-1133">Transmembrane helix</keyword>
<keyword evidence="7 10" id="KW-0472">Membrane</keyword>
<sequence length="400" mass="46344">MFDKKDIWNSRYYIIPKVYLTISGIWPYDRLRDRCIRFVPMFTFCFSILIPQLLYVLTATMDLDDIFESVPSVLISIVFSYKIASMMLNSKNIKSCLKMIEEDWLSLKTDVEKTILARHSEYGQHLTTFYAVFMHMTAFFYLLKPVILTLLEDNTANVTKSSISGASKLPFHVEYGEKLDQYFYPITIHCYLGVFAHVFCTLAVDTLYYTLIQHACGMFSIVGHILEDIGKDNDANFHMKLDKIKDVDYHKALDCLRRHLHVIEFAELIESTFTNIFLISISLNMIAGSICGIRVMMNLSNMRDIAAPLAIYVAQLTHLFLQFWQAQFLLDYSIVPYESICKGKWYYTSERCRKIFLLIMNRTMSPCTLTAGKIVTLSIESFGTVLKTSMSYFTVLRSFQ</sequence>
<evidence type="ECO:0000256" key="6">
    <source>
        <dbReference type="ARBA" id="ARBA00022989"/>
    </source>
</evidence>
<evidence type="ECO:0000256" key="4">
    <source>
        <dbReference type="ARBA" id="ARBA00022692"/>
    </source>
</evidence>
<accession>A0AAV2P6F9</accession>
<dbReference type="GO" id="GO:0004984">
    <property type="term" value="F:olfactory receptor activity"/>
    <property type="evidence" value="ECO:0007669"/>
    <property type="project" value="InterPro"/>
</dbReference>
<dbReference type="Proteomes" id="UP001497644">
    <property type="component" value="Chromosome 8"/>
</dbReference>
<comment type="similarity">
    <text evidence="10">Belongs to the insect chemoreceptor superfamily. Heteromeric odorant receptor channel (TC 1.A.69) family.</text>
</comment>
<dbReference type="GO" id="GO:0005549">
    <property type="term" value="F:odorant binding"/>
    <property type="evidence" value="ECO:0007669"/>
    <property type="project" value="InterPro"/>
</dbReference>
<dbReference type="Pfam" id="PF02949">
    <property type="entry name" value="7tm_6"/>
    <property type="match status" value="1"/>
</dbReference>
<keyword evidence="5 10" id="KW-0552">Olfaction</keyword>
<evidence type="ECO:0000256" key="5">
    <source>
        <dbReference type="ARBA" id="ARBA00022725"/>
    </source>
</evidence>
<keyword evidence="8 10" id="KW-0675">Receptor</keyword>
<evidence type="ECO:0000256" key="1">
    <source>
        <dbReference type="ARBA" id="ARBA00004651"/>
    </source>
</evidence>